<dbReference type="RefSeq" id="XP_005822312.1">
    <property type="nucleotide sequence ID" value="XM_005822255.1"/>
</dbReference>
<dbReference type="EnsemblProtists" id="EKX35332">
    <property type="protein sequence ID" value="EKX35332"/>
    <property type="gene ID" value="GUITHDRAFT_155512"/>
</dbReference>
<name>L1IGZ2_GUITC</name>
<accession>L1IGZ2</accession>
<protein>
    <submittedName>
        <fullName evidence="2 3">Uncharacterized protein</fullName>
    </submittedName>
</protein>
<reference evidence="2 4" key="1">
    <citation type="journal article" date="2012" name="Nature">
        <title>Algal genomes reveal evolutionary mosaicism and the fate of nucleomorphs.</title>
        <authorList>
            <consortium name="DOE Joint Genome Institute"/>
            <person name="Curtis B.A."/>
            <person name="Tanifuji G."/>
            <person name="Burki F."/>
            <person name="Gruber A."/>
            <person name="Irimia M."/>
            <person name="Maruyama S."/>
            <person name="Arias M.C."/>
            <person name="Ball S.G."/>
            <person name="Gile G.H."/>
            <person name="Hirakawa Y."/>
            <person name="Hopkins J.F."/>
            <person name="Kuo A."/>
            <person name="Rensing S.A."/>
            <person name="Schmutz J."/>
            <person name="Symeonidi A."/>
            <person name="Elias M."/>
            <person name="Eveleigh R.J."/>
            <person name="Herman E.K."/>
            <person name="Klute M.J."/>
            <person name="Nakayama T."/>
            <person name="Obornik M."/>
            <person name="Reyes-Prieto A."/>
            <person name="Armbrust E.V."/>
            <person name="Aves S.J."/>
            <person name="Beiko R.G."/>
            <person name="Coutinho P."/>
            <person name="Dacks J.B."/>
            <person name="Durnford D.G."/>
            <person name="Fast N.M."/>
            <person name="Green B.R."/>
            <person name="Grisdale C.J."/>
            <person name="Hempel F."/>
            <person name="Henrissat B."/>
            <person name="Hoppner M.P."/>
            <person name="Ishida K."/>
            <person name="Kim E."/>
            <person name="Koreny L."/>
            <person name="Kroth P.G."/>
            <person name="Liu Y."/>
            <person name="Malik S.B."/>
            <person name="Maier U.G."/>
            <person name="McRose D."/>
            <person name="Mock T."/>
            <person name="Neilson J.A."/>
            <person name="Onodera N.T."/>
            <person name="Poole A.M."/>
            <person name="Pritham E.J."/>
            <person name="Richards T.A."/>
            <person name="Rocap G."/>
            <person name="Roy S.W."/>
            <person name="Sarai C."/>
            <person name="Schaack S."/>
            <person name="Shirato S."/>
            <person name="Slamovits C.H."/>
            <person name="Spencer D.F."/>
            <person name="Suzuki S."/>
            <person name="Worden A.Z."/>
            <person name="Zauner S."/>
            <person name="Barry K."/>
            <person name="Bell C."/>
            <person name="Bharti A.K."/>
            <person name="Crow J.A."/>
            <person name="Grimwood J."/>
            <person name="Kramer R."/>
            <person name="Lindquist E."/>
            <person name="Lucas S."/>
            <person name="Salamov A."/>
            <person name="McFadden G.I."/>
            <person name="Lane C.E."/>
            <person name="Keeling P.J."/>
            <person name="Gray M.W."/>
            <person name="Grigoriev I.V."/>
            <person name="Archibald J.M."/>
        </authorList>
    </citation>
    <scope>NUCLEOTIDE SEQUENCE</scope>
    <source>
        <strain evidence="2 4">CCMP2712</strain>
    </source>
</reference>
<dbReference type="GeneID" id="17292070"/>
<feature type="transmembrane region" description="Helical" evidence="1">
    <location>
        <begin position="15"/>
        <end position="33"/>
    </location>
</feature>
<evidence type="ECO:0000313" key="2">
    <source>
        <dbReference type="EMBL" id="EKX35332.1"/>
    </source>
</evidence>
<sequence length="65" mass="7744">MWTYPPLVVWEDLWYQWRTIYVLVGLVFWNMLLQPVMQGQIFDAFAEIRSKATAATLELESKCFV</sequence>
<reference evidence="3" key="3">
    <citation type="submission" date="2016-03" db="UniProtKB">
        <authorList>
            <consortium name="EnsemblProtists"/>
        </authorList>
    </citation>
    <scope>IDENTIFICATION</scope>
</reference>
<evidence type="ECO:0000313" key="4">
    <source>
        <dbReference type="Proteomes" id="UP000011087"/>
    </source>
</evidence>
<keyword evidence="4" id="KW-1185">Reference proteome</keyword>
<keyword evidence="1" id="KW-1133">Transmembrane helix</keyword>
<feature type="non-terminal residue" evidence="2">
    <location>
        <position position="65"/>
    </location>
</feature>
<gene>
    <name evidence="2" type="ORF">GUITHDRAFT_155512</name>
</gene>
<dbReference type="KEGG" id="gtt:GUITHDRAFT_155512"/>
<reference evidence="4" key="2">
    <citation type="submission" date="2012-11" db="EMBL/GenBank/DDBJ databases">
        <authorList>
            <person name="Kuo A."/>
            <person name="Curtis B.A."/>
            <person name="Tanifuji G."/>
            <person name="Burki F."/>
            <person name="Gruber A."/>
            <person name="Irimia M."/>
            <person name="Maruyama S."/>
            <person name="Arias M.C."/>
            <person name="Ball S.G."/>
            <person name="Gile G.H."/>
            <person name="Hirakawa Y."/>
            <person name="Hopkins J.F."/>
            <person name="Rensing S.A."/>
            <person name="Schmutz J."/>
            <person name="Symeonidi A."/>
            <person name="Elias M."/>
            <person name="Eveleigh R.J."/>
            <person name="Herman E.K."/>
            <person name="Klute M.J."/>
            <person name="Nakayama T."/>
            <person name="Obornik M."/>
            <person name="Reyes-Prieto A."/>
            <person name="Armbrust E.V."/>
            <person name="Aves S.J."/>
            <person name="Beiko R.G."/>
            <person name="Coutinho P."/>
            <person name="Dacks J.B."/>
            <person name="Durnford D.G."/>
            <person name="Fast N.M."/>
            <person name="Green B.R."/>
            <person name="Grisdale C."/>
            <person name="Hempe F."/>
            <person name="Henrissat B."/>
            <person name="Hoppner M.P."/>
            <person name="Ishida K.-I."/>
            <person name="Kim E."/>
            <person name="Koreny L."/>
            <person name="Kroth P.G."/>
            <person name="Liu Y."/>
            <person name="Malik S.-B."/>
            <person name="Maier U.G."/>
            <person name="McRose D."/>
            <person name="Mock T."/>
            <person name="Neilson J.A."/>
            <person name="Onodera N.T."/>
            <person name="Poole A.M."/>
            <person name="Pritham E.J."/>
            <person name="Richards T.A."/>
            <person name="Rocap G."/>
            <person name="Roy S.W."/>
            <person name="Sarai C."/>
            <person name="Schaack S."/>
            <person name="Shirato S."/>
            <person name="Slamovits C.H."/>
            <person name="Spencer D.F."/>
            <person name="Suzuki S."/>
            <person name="Worden A.Z."/>
            <person name="Zauner S."/>
            <person name="Barry K."/>
            <person name="Bell C."/>
            <person name="Bharti A.K."/>
            <person name="Crow J.A."/>
            <person name="Grimwood J."/>
            <person name="Kramer R."/>
            <person name="Lindquist E."/>
            <person name="Lucas S."/>
            <person name="Salamov A."/>
            <person name="McFadden G.I."/>
            <person name="Lane C.E."/>
            <person name="Keeling P.J."/>
            <person name="Gray M.W."/>
            <person name="Grigoriev I.V."/>
            <person name="Archibald J.M."/>
        </authorList>
    </citation>
    <scope>NUCLEOTIDE SEQUENCE</scope>
    <source>
        <strain evidence="4">CCMP2712</strain>
    </source>
</reference>
<dbReference type="OrthoDB" id="10613333at2759"/>
<dbReference type="AlphaFoldDB" id="L1IGZ2"/>
<evidence type="ECO:0000256" key="1">
    <source>
        <dbReference type="SAM" id="Phobius"/>
    </source>
</evidence>
<dbReference type="EMBL" id="JH993092">
    <property type="protein sequence ID" value="EKX35332.1"/>
    <property type="molecule type" value="Genomic_DNA"/>
</dbReference>
<dbReference type="HOGENOM" id="CLU_2856819_0_0_1"/>
<dbReference type="PaxDb" id="55529-EKX35332"/>
<keyword evidence="1" id="KW-0812">Transmembrane</keyword>
<proteinExistence type="predicted"/>
<organism evidence="2">
    <name type="scientific">Guillardia theta (strain CCMP2712)</name>
    <name type="common">Cryptophyte</name>
    <dbReference type="NCBI Taxonomy" id="905079"/>
    <lineage>
        <taxon>Eukaryota</taxon>
        <taxon>Cryptophyceae</taxon>
        <taxon>Pyrenomonadales</taxon>
        <taxon>Geminigeraceae</taxon>
        <taxon>Guillardia</taxon>
    </lineage>
</organism>
<keyword evidence="1" id="KW-0472">Membrane</keyword>
<dbReference type="Proteomes" id="UP000011087">
    <property type="component" value="Unassembled WGS sequence"/>
</dbReference>
<evidence type="ECO:0000313" key="3">
    <source>
        <dbReference type="EnsemblProtists" id="EKX35332"/>
    </source>
</evidence>